<dbReference type="AlphaFoldDB" id="A0A928ZBI6"/>
<sequence>MDTVSLEQWRDIIEQVLRDYASIPYSYSEVKKETVFDRHQDRYLILVLGWEGHRYEHGCTIHLEILDDKIWIQRDGTEEGIALDLENAGIPKECIVLGFKPPEVRPLTGYAVA</sequence>
<name>A0A928ZBI6_9CYAN</name>
<dbReference type="EMBL" id="JADEXN010000418">
    <property type="protein sequence ID" value="MBE9042716.1"/>
    <property type="molecule type" value="Genomic_DNA"/>
</dbReference>
<dbReference type="Gene3D" id="3.30.310.110">
    <property type="entry name" value="XisI-like"/>
    <property type="match status" value="1"/>
</dbReference>
<dbReference type="CDD" id="cd16382">
    <property type="entry name" value="XisI-like"/>
    <property type="match status" value="1"/>
</dbReference>
<dbReference type="Pfam" id="PF08869">
    <property type="entry name" value="XisI"/>
    <property type="match status" value="1"/>
</dbReference>
<comment type="caution">
    <text evidence="1">The sequence shown here is derived from an EMBL/GenBank/DDBJ whole genome shotgun (WGS) entry which is preliminary data.</text>
</comment>
<gene>
    <name evidence="1" type="ORF">IQ235_18305</name>
</gene>
<accession>A0A928ZBI6</accession>
<dbReference type="InterPro" id="IPR035943">
    <property type="entry name" value="XisI-like_sf"/>
</dbReference>
<evidence type="ECO:0000313" key="1">
    <source>
        <dbReference type="EMBL" id="MBE9042716.1"/>
    </source>
</evidence>
<organism evidence="1 2">
    <name type="scientific">Zarconia navalis LEGE 11467</name>
    <dbReference type="NCBI Taxonomy" id="1828826"/>
    <lineage>
        <taxon>Bacteria</taxon>
        <taxon>Bacillati</taxon>
        <taxon>Cyanobacteriota</taxon>
        <taxon>Cyanophyceae</taxon>
        <taxon>Oscillatoriophycideae</taxon>
        <taxon>Oscillatoriales</taxon>
        <taxon>Oscillatoriales incertae sedis</taxon>
        <taxon>Zarconia</taxon>
        <taxon>Zarconia navalis</taxon>
    </lineage>
</organism>
<dbReference type="RefSeq" id="WP_264322866.1">
    <property type="nucleotide sequence ID" value="NZ_JADEXN010000418.1"/>
</dbReference>
<keyword evidence="2" id="KW-1185">Reference proteome</keyword>
<dbReference type="SUPFAM" id="SSF143847">
    <property type="entry name" value="XisI-like"/>
    <property type="match status" value="1"/>
</dbReference>
<proteinExistence type="predicted"/>
<dbReference type="InterPro" id="IPR014968">
    <property type="entry name" value="XisI"/>
</dbReference>
<protein>
    <submittedName>
        <fullName evidence="1">XisI protein</fullName>
    </submittedName>
</protein>
<dbReference type="Proteomes" id="UP000621799">
    <property type="component" value="Unassembled WGS sequence"/>
</dbReference>
<evidence type="ECO:0000313" key="2">
    <source>
        <dbReference type="Proteomes" id="UP000621799"/>
    </source>
</evidence>
<reference evidence="1" key="1">
    <citation type="submission" date="2020-10" db="EMBL/GenBank/DDBJ databases">
        <authorList>
            <person name="Castelo-Branco R."/>
            <person name="Eusebio N."/>
            <person name="Adriana R."/>
            <person name="Vieira A."/>
            <person name="Brugerolle De Fraissinette N."/>
            <person name="Rezende De Castro R."/>
            <person name="Schneider M.P."/>
            <person name="Vasconcelos V."/>
            <person name="Leao P.N."/>
        </authorList>
    </citation>
    <scope>NUCLEOTIDE SEQUENCE</scope>
    <source>
        <strain evidence="1">LEGE 11467</strain>
    </source>
</reference>